<name>B8GL00_THISH</name>
<dbReference type="HOGENOM" id="CLU_2686660_0_0_6"/>
<evidence type="ECO:0000313" key="2">
    <source>
        <dbReference type="Proteomes" id="UP000002383"/>
    </source>
</evidence>
<dbReference type="Proteomes" id="UP000002383">
    <property type="component" value="Chromosome"/>
</dbReference>
<dbReference type="STRING" id="396588.Tgr7_0420"/>
<accession>B8GL00</accession>
<gene>
    <name evidence="1" type="ordered locus">Tgr7_0420</name>
</gene>
<dbReference type="KEGG" id="tgr:Tgr7_0420"/>
<sequence>MRKLQINEAGAWRMVLSYPEERDIEVRAYAVKMVLFGNPHAKIRVLDEWGHVLWYWESGAGWYKPALAARRGRP</sequence>
<reference evidence="1 2" key="1">
    <citation type="journal article" date="2011" name="Stand. Genomic Sci.">
        <title>Complete genome sequence of 'Thioalkalivibrio sulfidophilus' HL-EbGr7.</title>
        <authorList>
            <person name="Muyzer G."/>
            <person name="Sorokin D.Y."/>
            <person name="Mavromatis K."/>
            <person name="Lapidus A."/>
            <person name="Clum A."/>
            <person name="Ivanova N."/>
            <person name="Pati A."/>
            <person name="d'Haeseleer P."/>
            <person name="Woyke T."/>
            <person name="Kyrpides N.C."/>
        </authorList>
    </citation>
    <scope>NUCLEOTIDE SEQUENCE [LARGE SCALE GENOMIC DNA]</scope>
    <source>
        <strain evidence="1 2">HL-EbGR7</strain>
    </source>
</reference>
<proteinExistence type="predicted"/>
<organism evidence="1 2">
    <name type="scientific">Thioalkalivibrio sulfidiphilus (strain HL-EbGR7)</name>
    <dbReference type="NCBI Taxonomy" id="396588"/>
    <lineage>
        <taxon>Bacteria</taxon>
        <taxon>Pseudomonadati</taxon>
        <taxon>Pseudomonadota</taxon>
        <taxon>Gammaproteobacteria</taxon>
        <taxon>Chromatiales</taxon>
        <taxon>Ectothiorhodospiraceae</taxon>
        <taxon>Thioalkalivibrio</taxon>
    </lineage>
</organism>
<dbReference type="RefSeq" id="WP_012637007.1">
    <property type="nucleotide sequence ID" value="NC_011901.1"/>
</dbReference>
<dbReference type="AlphaFoldDB" id="B8GL00"/>
<dbReference type="EMBL" id="CP001339">
    <property type="protein sequence ID" value="ACL71518.1"/>
    <property type="molecule type" value="Genomic_DNA"/>
</dbReference>
<keyword evidence="2" id="KW-1185">Reference proteome</keyword>
<evidence type="ECO:0000313" key="1">
    <source>
        <dbReference type="EMBL" id="ACL71518.1"/>
    </source>
</evidence>
<protein>
    <submittedName>
        <fullName evidence="1">Uncharacterized protein</fullName>
    </submittedName>
</protein>